<organism evidence="1 2">
    <name type="scientific">Penicillium frequentans</name>
    <dbReference type="NCBI Taxonomy" id="3151616"/>
    <lineage>
        <taxon>Eukaryota</taxon>
        <taxon>Fungi</taxon>
        <taxon>Dikarya</taxon>
        <taxon>Ascomycota</taxon>
        <taxon>Pezizomycotina</taxon>
        <taxon>Eurotiomycetes</taxon>
        <taxon>Eurotiomycetidae</taxon>
        <taxon>Eurotiales</taxon>
        <taxon>Aspergillaceae</taxon>
        <taxon>Penicillium</taxon>
    </lineage>
</organism>
<keyword evidence="2" id="KW-1185">Reference proteome</keyword>
<name>A0AAD6GJE3_9EURO</name>
<dbReference type="AlphaFoldDB" id="A0AAD6GJE3"/>
<accession>A0AAD6GJE3</accession>
<comment type="caution">
    <text evidence="1">The sequence shown here is derived from an EMBL/GenBank/DDBJ whole genome shotgun (WGS) entry which is preliminary data.</text>
</comment>
<dbReference type="PANTHER" id="PTHR36166:SF1">
    <property type="entry name" value="SRPBCC DOMAIN-CONTAINING PROTEIN"/>
    <property type="match status" value="1"/>
</dbReference>
<gene>
    <name evidence="1" type="ORF">N7494_000914</name>
</gene>
<reference evidence="1 2" key="1">
    <citation type="journal article" date="2023" name="IMA Fungus">
        <title>Comparative genomic study of the Penicillium genus elucidates a diverse pangenome and 15 lateral gene transfer events.</title>
        <authorList>
            <person name="Petersen C."/>
            <person name="Sorensen T."/>
            <person name="Nielsen M.R."/>
            <person name="Sondergaard T.E."/>
            <person name="Sorensen J.L."/>
            <person name="Fitzpatrick D.A."/>
            <person name="Frisvad J.C."/>
            <person name="Nielsen K.L."/>
        </authorList>
    </citation>
    <scope>NUCLEOTIDE SEQUENCE [LARGE SCALE GENOMIC DNA]</scope>
    <source>
        <strain evidence="1 2">IBT 35679</strain>
    </source>
</reference>
<proteinExistence type="predicted"/>
<dbReference type="Gene3D" id="3.30.530.20">
    <property type="match status" value="1"/>
</dbReference>
<dbReference type="Proteomes" id="UP001220324">
    <property type="component" value="Unassembled WGS sequence"/>
</dbReference>
<evidence type="ECO:0000313" key="2">
    <source>
        <dbReference type="Proteomes" id="UP001220324"/>
    </source>
</evidence>
<dbReference type="Pfam" id="PF10604">
    <property type="entry name" value="Polyketide_cyc2"/>
    <property type="match status" value="1"/>
</dbReference>
<dbReference type="InterPro" id="IPR023393">
    <property type="entry name" value="START-like_dom_sf"/>
</dbReference>
<evidence type="ECO:0000313" key="1">
    <source>
        <dbReference type="EMBL" id="KAJ5556999.1"/>
    </source>
</evidence>
<dbReference type="InterPro" id="IPR019587">
    <property type="entry name" value="Polyketide_cyclase/dehydratase"/>
</dbReference>
<dbReference type="PANTHER" id="PTHR36166">
    <property type="entry name" value="CHROMOSOME 9, WHOLE GENOME SHOTGUN SEQUENCE"/>
    <property type="match status" value="1"/>
</dbReference>
<sequence length="149" mass="16570">MIETQIEIAAPPSQVRDVLLDFPTYPDWQKSDLVRLLEPEDSTQTLATLQPGDKIKCDIDGMKFTAEIKENSDHLFQWQGPPVMGLIAGLHSFGFEATESGGTNFTQSEDFSGLIAFLMSPSLLGRKMLGQYRQFNEELKARAERGSSA</sequence>
<protein>
    <submittedName>
        <fullName evidence="1">Uncharacterized protein</fullName>
    </submittedName>
</protein>
<dbReference type="EMBL" id="JAQIZZ010000001">
    <property type="protein sequence ID" value="KAJ5556999.1"/>
    <property type="molecule type" value="Genomic_DNA"/>
</dbReference>
<dbReference type="CDD" id="cd07822">
    <property type="entry name" value="SRPBCC_4"/>
    <property type="match status" value="1"/>
</dbReference>
<dbReference type="SUPFAM" id="SSF55961">
    <property type="entry name" value="Bet v1-like"/>
    <property type="match status" value="1"/>
</dbReference>